<proteinExistence type="inferred from homology"/>
<dbReference type="GO" id="GO:0005739">
    <property type="term" value="C:mitochondrion"/>
    <property type="evidence" value="ECO:0007669"/>
    <property type="project" value="UniProtKB-ARBA"/>
</dbReference>
<organism evidence="6">
    <name type="scientific">invertebrate metagenome</name>
    <dbReference type="NCBI Taxonomy" id="1711999"/>
    <lineage>
        <taxon>unclassified sequences</taxon>
        <taxon>metagenomes</taxon>
        <taxon>organismal metagenomes</taxon>
    </lineage>
</organism>
<dbReference type="FunFam" id="2.60.370.10:FF:000001">
    <property type="entry name" value="COX11 cytochrome c oxidase assembly homolog"/>
    <property type="match status" value="1"/>
</dbReference>
<evidence type="ECO:0000256" key="4">
    <source>
        <dbReference type="ARBA" id="ARBA00022989"/>
    </source>
</evidence>
<dbReference type="SUPFAM" id="SSF110111">
    <property type="entry name" value="Ctag/Cox11"/>
    <property type="match status" value="1"/>
</dbReference>
<dbReference type="NCBIfam" id="NF003465">
    <property type="entry name" value="PRK05089.1"/>
    <property type="match status" value="1"/>
</dbReference>
<accession>A0A484H6S8</accession>
<dbReference type="Gene3D" id="2.60.370.10">
    <property type="entry name" value="Ctag/Cox11"/>
    <property type="match status" value="1"/>
</dbReference>
<reference evidence="6" key="1">
    <citation type="submission" date="2018-10" db="EMBL/GenBank/DDBJ databases">
        <authorList>
            <person name="Gruber-Vodicka H."/>
            <person name="Jaeckle O."/>
        </authorList>
    </citation>
    <scope>NUCLEOTIDE SEQUENCE</scope>
</reference>
<keyword evidence="3" id="KW-0812">Transmembrane</keyword>
<dbReference type="GO" id="GO:0016020">
    <property type="term" value="C:membrane"/>
    <property type="evidence" value="ECO:0007669"/>
    <property type="project" value="UniProtKB-SubCell"/>
</dbReference>
<gene>
    <name evidence="6" type="ORF">RIEGSTA812A_PEG_643</name>
</gene>
<dbReference type="EMBL" id="LR026963">
    <property type="protein sequence ID" value="VBB69170.1"/>
    <property type="molecule type" value="Genomic_DNA"/>
</dbReference>
<evidence type="ECO:0000313" key="6">
    <source>
        <dbReference type="EMBL" id="VBB69170.1"/>
    </source>
</evidence>
<evidence type="ECO:0000256" key="2">
    <source>
        <dbReference type="ARBA" id="ARBA00004167"/>
    </source>
</evidence>
<dbReference type="PIRSF" id="PIRSF005413">
    <property type="entry name" value="COX11"/>
    <property type="match status" value="1"/>
</dbReference>
<sequence>MMKEPRYAARELRRRKGLTAVVALVGVVCMMGLVGAAVPLYRWFCQATGYGGTPQIASSMSQHSMTHTTSMLTIRFDANTNSDLPWSFTSLQRQMVVRPGEPVLAVYVARNETDVPVTGTATFNVTPAKAGPYFTKLACFCFTEQTLAPGQSVEMPVTFFVDPAIATDPHTSELTTLTLSYTFFRSTDHNAQS</sequence>
<dbReference type="InterPro" id="IPR007533">
    <property type="entry name" value="Cyt_c_oxidase_assmbl_CtaG"/>
</dbReference>
<dbReference type="PANTHER" id="PTHR21320:SF3">
    <property type="entry name" value="CYTOCHROME C OXIDASE ASSEMBLY PROTEIN COX11, MITOCHONDRIAL-RELATED"/>
    <property type="match status" value="1"/>
</dbReference>
<comment type="function">
    <text evidence="1">Exerts its effect at some terminal stage of cytochrome c oxidase synthesis, probably by being involved in the insertion of the copper B into subunit I.</text>
</comment>
<comment type="subcellular location">
    <subcellularLocation>
        <location evidence="2">Membrane</location>
        <topology evidence="2">Single-pass membrane protein</topology>
    </subcellularLocation>
</comment>
<evidence type="ECO:0000256" key="5">
    <source>
        <dbReference type="ARBA" id="ARBA00023136"/>
    </source>
</evidence>
<name>A0A484H6S8_9ZZZZ</name>
<dbReference type="Pfam" id="PF04442">
    <property type="entry name" value="CtaG_Cox11"/>
    <property type="match status" value="1"/>
</dbReference>
<keyword evidence="4" id="KW-1133">Transmembrane helix</keyword>
<keyword evidence="5" id="KW-0472">Membrane</keyword>
<protein>
    <submittedName>
        <fullName evidence="6">Cytochrome oxidase biogenesis protein Cox11-CtaG, copper delivery to Cox1</fullName>
    </submittedName>
</protein>
<evidence type="ECO:0000256" key="1">
    <source>
        <dbReference type="ARBA" id="ARBA00004007"/>
    </source>
</evidence>
<evidence type="ECO:0000256" key="3">
    <source>
        <dbReference type="ARBA" id="ARBA00022692"/>
    </source>
</evidence>
<dbReference type="GO" id="GO:0005507">
    <property type="term" value="F:copper ion binding"/>
    <property type="evidence" value="ECO:0007669"/>
    <property type="project" value="InterPro"/>
</dbReference>
<dbReference type="AlphaFoldDB" id="A0A484H6S8"/>
<dbReference type="PANTHER" id="PTHR21320">
    <property type="entry name" value="CYTOCHROME C OXIDASE ASSEMBLY PROTEIN COX11-RELATED"/>
    <property type="match status" value="1"/>
</dbReference>
<dbReference type="InterPro" id="IPR023471">
    <property type="entry name" value="CtaG/Cox11_dom_sf"/>
</dbReference>
<dbReference type="HAMAP" id="MF_00155">
    <property type="entry name" value="CtaG"/>
    <property type="match status" value="1"/>
</dbReference>